<dbReference type="FunFam" id="1.10.10.10:FF:000079">
    <property type="entry name" value="GntR family transcriptional regulator"/>
    <property type="match status" value="1"/>
</dbReference>
<dbReference type="AlphaFoldDB" id="A0A0F4LG24"/>
<dbReference type="Pfam" id="PF07702">
    <property type="entry name" value="UTRA"/>
    <property type="match status" value="1"/>
</dbReference>
<dbReference type="SUPFAM" id="SSF46785">
    <property type="entry name" value="Winged helix' DNA-binding domain"/>
    <property type="match status" value="1"/>
</dbReference>
<dbReference type="EMBL" id="JXBY01000013">
    <property type="protein sequence ID" value="KJY57540.1"/>
    <property type="molecule type" value="Genomic_DNA"/>
</dbReference>
<dbReference type="OrthoDB" id="9815017at2"/>
<dbReference type="Gene3D" id="3.40.1410.10">
    <property type="entry name" value="Chorismate lyase-like"/>
    <property type="match status" value="1"/>
</dbReference>
<proteinExistence type="predicted"/>
<evidence type="ECO:0000313" key="6">
    <source>
        <dbReference type="Proteomes" id="UP000033533"/>
    </source>
</evidence>
<sequence length="252" mass="29119">MNSVKTIAGVPLYKKIYLDIKQKIQQNILKTDEKLPSEQYLCQQYQVSRITVRKALKLLTDEGLVVTIQGKGSYVNVKKMRGRLEQIEGFSEFSESRSKTNKKIILKREILQNSQIAKILQLSEPADLVYIKRISQTGNEPMAIDEAWLSAERFPELLTNIHEDTSLYQYLADNYHETLASSYREISTILPSSEQARLLALTNVVPLFDVNKTVYNQFDQPLEFSHYVVRGDKMVYTIDSKNDSNIYFNHKK</sequence>
<dbReference type="Gene3D" id="1.10.10.10">
    <property type="entry name" value="Winged helix-like DNA-binding domain superfamily/Winged helix DNA-binding domain"/>
    <property type="match status" value="1"/>
</dbReference>
<comment type="caution">
    <text evidence="5">The sequence shown here is derived from an EMBL/GenBank/DDBJ whole genome shotgun (WGS) entry which is preliminary data.</text>
</comment>
<evidence type="ECO:0000313" key="5">
    <source>
        <dbReference type="EMBL" id="KJY57540.1"/>
    </source>
</evidence>
<dbReference type="GO" id="GO:0045892">
    <property type="term" value="P:negative regulation of DNA-templated transcription"/>
    <property type="evidence" value="ECO:0007669"/>
    <property type="project" value="TreeGrafter"/>
</dbReference>
<dbReference type="InterPro" id="IPR036390">
    <property type="entry name" value="WH_DNA-bd_sf"/>
</dbReference>
<dbReference type="PROSITE" id="PS50949">
    <property type="entry name" value="HTH_GNTR"/>
    <property type="match status" value="1"/>
</dbReference>
<keyword evidence="3" id="KW-0804">Transcription</keyword>
<dbReference type="Proteomes" id="UP000033533">
    <property type="component" value="Unassembled WGS sequence"/>
</dbReference>
<dbReference type="InterPro" id="IPR036388">
    <property type="entry name" value="WH-like_DNA-bd_sf"/>
</dbReference>
<dbReference type="InterPro" id="IPR028978">
    <property type="entry name" value="Chorismate_lyase_/UTRA_dom_sf"/>
</dbReference>
<dbReference type="InterPro" id="IPR050679">
    <property type="entry name" value="Bact_HTH_transcr_reg"/>
</dbReference>
<dbReference type="PRINTS" id="PR00035">
    <property type="entry name" value="HTHGNTR"/>
</dbReference>
<evidence type="ECO:0000256" key="3">
    <source>
        <dbReference type="ARBA" id="ARBA00023163"/>
    </source>
</evidence>
<dbReference type="SMART" id="SM00866">
    <property type="entry name" value="UTRA"/>
    <property type="match status" value="1"/>
</dbReference>
<gene>
    <name evidence="5" type="ORF">JF76_05250</name>
</gene>
<organism evidence="5 6">
    <name type="scientific">Lactobacillus kullabergensis</name>
    <dbReference type="NCBI Taxonomy" id="1218493"/>
    <lineage>
        <taxon>Bacteria</taxon>
        <taxon>Bacillati</taxon>
        <taxon>Bacillota</taxon>
        <taxon>Bacilli</taxon>
        <taxon>Lactobacillales</taxon>
        <taxon>Lactobacillaceae</taxon>
        <taxon>Lactobacillus</taxon>
    </lineage>
</organism>
<dbReference type="PANTHER" id="PTHR44846">
    <property type="entry name" value="MANNOSYL-D-GLYCERATE TRANSPORT/METABOLISM SYSTEM REPRESSOR MNGR-RELATED"/>
    <property type="match status" value="1"/>
</dbReference>
<dbReference type="InterPro" id="IPR000524">
    <property type="entry name" value="Tscrpt_reg_HTH_GntR"/>
</dbReference>
<name>A0A0F4LG24_9LACO</name>
<dbReference type="CDD" id="cd07377">
    <property type="entry name" value="WHTH_GntR"/>
    <property type="match status" value="1"/>
</dbReference>
<evidence type="ECO:0000256" key="1">
    <source>
        <dbReference type="ARBA" id="ARBA00023015"/>
    </source>
</evidence>
<evidence type="ECO:0000256" key="2">
    <source>
        <dbReference type="ARBA" id="ARBA00023125"/>
    </source>
</evidence>
<dbReference type="RefSeq" id="WP_045927710.1">
    <property type="nucleotide sequence ID" value="NZ_JBHSZS010000007.1"/>
</dbReference>
<keyword evidence="1" id="KW-0805">Transcription regulation</keyword>
<dbReference type="PATRIC" id="fig|1218493.3.peg.558"/>
<reference evidence="5 6" key="1">
    <citation type="submission" date="2014-12" db="EMBL/GenBank/DDBJ databases">
        <title>Comparative genomics of the lactic acid bacteria isolated from the honey bee gut.</title>
        <authorList>
            <person name="Ellegaard K.M."/>
            <person name="Tamarit D."/>
            <person name="Javelind E."/>
            <person name="Olofsson T."/>
            <person name="Andersson S.G."/>
            <person name="Vasquez A."/>
        </authorList>
    </citation>
    <scope>NUCLEOTIDE SEQUENCE [LARGE SCALE GENOMIC DNA]</scope>
    <source>
        <strain evidence="5 6">Biut2</strain>
    </source>
</reference>
<dbReference type="SUPFAM" id="SSF64288">
    <property type="entry name" value="Chorismate lyase-like"/>
    <property type="match status" value="1"/>
</dbReference>
<dbReference type="PANTHER" id="PTHR44846:SF1">
    <property type="entry name" value="MANNOSYL-D-GLYCERATE TRANSPORT_METABOLISM SYSTEM REPRESSOR MNGR-RELATED"/>
    <property type="match status" value="1"/>
</dbReference>
<keyword evidence="2" id="KW-0238">DNA-binding</keyword>
<dbReference type="GO" id="GO:0003677">
    <property type="term" value="F:DNA binding"/>
    <property type="evidence" value="ECO:0007669"/>
    <property type="project" value="UniProtKB-KW"/>
</dbReference>
<feature type="domain" description="HTH gntR-type" evidence="4">
    <location>
        <begin position="10"/>
        <end position="78"/>
    </location>
</feature>
<dbReference type="GO" id="GO:0003700">
    <property type="term" value="F:DNA-binding transcription factor activity"/>
    <property type="evidence" value="ECO:0007669"/>
    <property type="project" value="InterPro"/>
</dbReference>
<dbReference type="SMART" id="SM00345">
    <property type="entry name" value="HTH_GNTR"/>
    <property type="match status" value="1"/>
</dbReference>
<dbReference type="HOGENOM" id="CLU_063236_4_2_9"/>
<evidence type="ECO:0000259" key="4">
    <source>
        <dbReference type="PROSITE" id="PS50949"/>
    </source>
</evidence>
<accession>A0A0F4LG24</accession>
<dbReference type="InterPro" id="IPR011663">
    <property type="entry name" value="UTRA"/>
</dbReference>
<dbReference type="Pfam" id="PF00392">
    <property type="entry name" value="GntR"/>
    <property type="match status" value="1"/>
</dbReference>
<protein>
    <recommendedName>
        <fullName evidence="4">HTH gntR-type domain-containing protein</fullName>
    </recommendedName>
</protein>
<dbReference type="STRING" id="1218493.JF76_05250"/>